<dbReference type="InterPro" id="IPR050177">
    <property type="entry name" value="Lipid_A_modif_metabolic_enz"/>
</dbReference>
<accession>A0ABW1XIX3</accession>
<organism evidence="2 3">
    <name type="scientific">Pseudobowmanella zhangzhouensis</name>
    <dbReference type="NCBI Taxonomy" id="1537679"/>
    <lineage>
        <taxon>Bacteria</taxon>
        <taxon>Pseudomonadati</taxon>
        <taxon>Pseudomonadota</taxon>
        <taxon>Gammaproteobacteria</taxon>
        <taxon>Alteromonadales</taxon>
        <taxon>Alteromonadaceae</taxon>
    </lineage>
</organism>
<dbReference type="RefSeq" id="WP_131256804.1">
    <property type="nucleotide sequence ID" value="NZ_JBHSUS010000001.1"/>
</dbReference>
<keyword evidence="3" id="KW-1185">Reference proteome</keyword>
<dbReference type="InterPro" id="IPR036291">
    <property type="entry name" value="NAD(P)-bd_dom_sf"/>
</dbReference>
<comment type="caution">
    <text evidence="2">The sequence shown here is derived from an EMBL/GenBank/DDBJ whole genome shotgun (WGS) entry which is preliminary data.</text>
</comment>
<evidence type="ECO:0000259" key="1">
    <source>
        <dbReference type="Pfam" id="PF01370"/>
    </source>
</evidence>
<evidence type="ECO:0000313" key="3">
    <source>
        <dbReference type="Proteomes" id="UP001596364"/>
    </source>
</evidence>
<reference evidence="3" key="1">
    <citation type="journal article" date="2019" name="Int. J. Syst. Evol. Microbiol.">
        <title>The Global Catalogue of Microorganisms (GCM) 10K type strain sequencing project: providing services to taxonomists for standard genome sequencing and annotation.</title>
        <authorList>
            <consortium name="The Broad Institute Genomics Platform"/>
            <consortium name="The Broad Institute Genome Sequencing Center for Infectious Disease"/>
            <person name="Wu L."/>
            <person name="Ma J."/>
        </authorList>
    </citation>
    <scope>NUCLEOTIDE SEQUENCE [LARGE SCALE GENOMIC DNA]</scope>
    <source>
        <strain evidence="3">CGMCC 1.16031</strain>
    </source>
</reference>
<feature type="domain" description="NAD-dependent epimerase/dehydratase" evidence="1">
    <location>
        <begin position="4"/>
        <end position="183"/>
    </location>
</feature>
<dbReference type="InterPro" id="IPR001509">
    <property type="entry name" value="Epimerase_deHydtase"/>
</dbReference>
<dbReference type="Pfam" id="PF01370">
    <property type="entry name" value="Epimerase"/>
    <property type="match status" value="1"/>
</dbReference>
<name>A0ABW1XIX3_9ALTE</name>
<dbReference type="PANTHER" id="PTHR43245">
    <property type="entry name" value="BIFUNCTIONAL POLYMYXIN RESISTANCE PROTEIN ARNA"/>
    <property type="match status" value="1"/>
</dbReference>
<sequence length="311" mass="34783">MKRILITGSEGYIGRALVNKLSEHYVLGVDIQPASSLQAPHYQYVPMDIRDNGLSALIAEHNIEQVVHLASVMNPGQDPQRDYDIDINGTQNVLDASVANGVTQLIVTSSGAAYGYHADNPAWLTEQHPLRGNSAFSYSHHKRLIESMLRDARTKHPQLRQLVLRPGTVLGQHTNNLITRLFQRPRMLKIAGSPSPFVFIWDEDVIGIICQGIEQQRDGIFNLAGDGALSIDEIAATLHKPLLTLPAGLLKAMLWIGRLFKLTPYGPEQLDFLRYRPVLDNQALKQQFGYIPRKTSQQVLEFYARHNGLLP</sequence>
<dbReference type="CDD" id="cd05240">
    <property type="entry name" value="UDP_G4E_3_SDR_e"/>
    <property type="match status" value="1"/>
</dbReference>
<dbReference type="PANTHER" id="PTHR43245:SF52">
    <property type="entry name" value="NAD-DEPENDENT EPIMERASE_DEHYDRATASE"/>
    <property type="match status" value="1"/>
</dbReference>
<dbReference type="Gene3D" id="3.40.50.720">
    <property type="entry name" value="NAD(P)-binding Rossmann-like Domain"/>
    <property type="match status" value="1"/>
</dbReference>
<protein>
    <submittedName>
        <fullName evidence="2">SDR family oxidoreductase</fullName>
    </submittedName>
</protein>
<dbReference type="EMBL" id="JBHSUS010000001">
    <property type="protein sequence ID" value="MFC6439920.1"/>
    <property type="molecule type" value="Genomic_DNA"/>
</dbReference>
<gene>
    <name evidence="2" type="ORF">ACFP85_07155</name>
</gene>
<dbReference type="SUPFAM" id="SSF51735">
    <property type="entry name" value="NAD(P)-binding Rossmann-fold domains"/>
    <property type="match status" value="1"/>
</dbReference>
<evidence type="ECO:0000313" key="2">
    <source>
        <dbReference type="EMBL" id="MFC6439920.1"/>
    </source>
</evidence>
<dbReference type="Proteomes" id="UP001596364">
    <property type="component" value="Unassembled WGS sequence"/>
</dbReference>
<proteinExistence type="predicted"/>